<feature type="region of interest" description="Disordered" evidence="1">
    <location>
        <begin position="163"/>
        <end position="182"/>
    </location>
</feature>
<dbReference type="EMBL" id="JBEFKJ010000033">
    <property type="protein sequence ID" value="KAL2038261.1"/>
    <property type="molecule type" value="Genomic_DNA"/>
</dbReference>
<evidence type="ECO:0000256" key="1">
    <source>
        <dbReference type="SAM" id="MobiDB-lite"/>
    </source>
</evidence>
<organism evidence="2 3">
    <name type="scientific">Stereocaulon virgatum</name>
    <dbReference type="NCBI Taxonomy" id="373712"/>
    <lineage>
        <taxon>Eukaryota</taxon>
        <taxon>Fungi</taxon>
        <taxon>Dikarya</taxon>
        <taxon>Ascomycota</taxon>
        <taxon>Pezizomycotina</taxon>
        <taxon>Lecanoromycetes</taxon>
        <taxon>OSLEUM clade</taxon>
        <taxon>Lecanoromycetidae</taxon>
        <taxon>Lecanorales</taxon>
        <taxon>Lecanorineae</taxon>
        <taxon>Stereocaulaceae</taxon>
        <taxon>Stereocaulon</taxon>
    </lineage>
</organism>
<evidence type="ECO:0008006" key="4">
    <source>
        <dbReference type="Google" id="ProtNLM"/>
    </source>
</evidence>
<comment type="caution">
    <text evidence="2">The sequence shown here is derived from an EMBL/GenBank/DDBJ whole genome shotgun (WGS) entry which is preliminary data.</text>
</comment>
<evidence type="ECO:0000313" key="2">
    <source>
        <dbReference type="EMBL" id="KAL2038261.1"/>
    </source>
</evidence>
<feature type="region of interest" description="Disordered" evidence="1">
    <location>
        <begin position="330"/>
        <end position="350"/>
    </location>
</feature>
<gene>
    <name evidence="2" type="ORF">N7G274_008910</name>
</gene>
<keyword evidence="3" id="KW-1185">Reference proteome</keyword>
<sequence length="350" mass="39333">MSAEFSVSGDFQFDFDPTYQGFNPFEGLDFLPEIDMDFISTSPDFSFDGFAALEPSMDELAMTPAKERKLSASRWAPCTPPPQPQWEPSQWVPIVPQSELSGRPIINSYPDPEQLFGAQQTQYASLPYFAQPRPGNNPFHNFSQITPPGRQLSSINYPMFTPGNVLPLGPPPKGKSRQGKPCVDLKESALSPLSIQPGQKRKRPALMSLPGGSPAHDSDSSLSSAPPSPSSSITNARPPAGEKKKGRPYVYKQTKETIERNARRKADYHKRKHDPAYMAKMNRWSREYYQRRRYGRGRTTEKARQAEEVDEGEESEEYVFGRLALKSPGEEVGLRRSSRQPKPIFANLEF</sequence>
<feature type="region of interest" description="Disordered" evidence="1">
    <location>
        <begin position="188"/>
        <end position="253"/>
    </location>
</feature>
<feature type="compositionally biased region" description="Basic and acidic residues" evidence="1">
    <location>
        <begin position="298"/>
        <end position="307"/>
    </location>
</feature>
<reference evidence="2 3" key="1">
    <citation type="submission" date="2024-09" db="EMBL/GenBank/DDBJ databases">
        <title>Rethinking Asexuality: The Enigmatic Case of Functional Sexual Genes in Lepraria (Stereocaulaceae).</title>
        <authorList>
            <person name="Doellman M."/>
            <person name="Sun Y."/>
            <person name="Barcenas-Pena A."/>
            <person name="Lumbsch H.T."/>
            <person name="Grewe F."/>
        </authorList>
    </citation>
    <scope>NUCLEOTIDE SEQUENCE [LARGE SCALE GENOMIC DNA]</scope>
    <source>
        <strain evidence="2 3">Mercado 3170</strain>
    </source>
</reference>
<dbReference type="Proteomes" id="UP001590950">
    <property type="component" value="Unassembled WGS sequence"/>
</dbReference>
<proteinExistence type="predicted"/>
<feature type="region of interest" description="Disordered" evidence="1">
    <location>
        <begin position="294"/>
        <end position="315"/>
    </location>
</feature>
<name>A0ABR3ZZ34_9LECA</name>
<accession>A0ABR3ZZ34</accession>
<evidence type="ECO:0000313" key="3">
    <source>
        <dbReference type="Proteomes" id="UP001590950"/>
    </source>
</evidence>
<protein>
    <recommendedName>
        <fullName evidence="4">BZIP domain-containing protein</fullName>
    </recommendedName>
</protein>